<dbReference type="AlphaFoldDB" id="A0A5Q0UJH8"/>
<dbReference type="CDD" id="cd04301">
    <property type="entry name" value="NAT_SF"/>
    <property type="match status" value="1"/>
</dbReference>
<organism evidence="5 6">
    <name type="scientific">Candidatus Nanohalobium constans</name>
    <dbReference type="NCBI Taxonomy" id="2565781"/>
    <lineage>
        <taxon>Archaea</taxon>
        <taxon>Candidatus Nanohalarchaeota</taxon>
        <taxon>Candidatus Nanohalobia</taxon>
        <taxon>Candidatus Nanohalobiales</taxon>
        <taxon>Candidatus Nanohalobiaceae</taxon>
        <taxon>Candidatus Nanohalobium</taxon>
    </lineage>
</organism>
<reference evidence="6" key="1">
    <citation type="submission" date="2019-05" db="EMBL/GenBank/DDBJ databases">
        <title>Candidatus Nanohalobium constans, a novel model system to study the DPANN nano-sized archaea: genomic and physiological characterization of a nanoarchaeon co-cultured with its chitinotrophic host.</title>
        <authorList>
            <person name="La Cono V."/>
            <person name="Arcadi E."/>
            <person name="Crisafi F."/>
            <person name="Denaro R."/>
            <person name="La Spada G."/>
            <person name="Messina E."/>
            <person name="Smedile F."/>
            <person name="Toshchakov S.V."/>
            <person name="Shevchenko M.A."/>
            <person name="Golyshin P.N."/>
            <person name="Golyshina O.V."/>
            <person name="Ferrer M."/>
            <person name="Rohde M."/>
            <person name="Mushegian A."/>
            <person name="Sorokin D.Y."/>
            <person name="Giuliano L."/>
            <person name="Yakimov M.M."/>
        </authorList>
    </citation>
    <scope>NUCLEOTIDE SEQUENCE [LARGE SCALE GENOMIC DNA]</scope>
    <source>
        <strain evidence="6">LC1Nh</strain>
    </source>
</reference>
<evidence type="ECO:0000256" key="1">
    <source>
        <dbReference type="ARBA" id="ARBA00022679"/>
    </source>
</evidence>
<comment type="similarity">
    <text evidence="3">Belongs to the acetyltransferase family. RimJ subfamily.</text>
</comment>
<feature type="domain" description="N-acetyltransferase" evidence="4">
    <location>
        <begin position="12"/>
        <end position="168"/>
    </location>
</feature>
<dbReference type="SUPFAM" id="SSF55729">
    <property type="entry name" value="Acyl-CoA N-acyltransferases (Nat)"/>
    <property type="match status" value="1"/>
</dbReference>
<dbReference type="PANTHER" id="PTHR43792">
    <property type="entry name" value="GNAT FAMILY, PUTATIVE (AFU_ORTHOLOGUE AFUA_3G00765)-RELATED-RELATED"/>
    <property type="match status" value="1"/>
</dbReference>
<dbReference type="EMBL" id="CP040089">
    <property type="protein sequence ID" value="QGA80979.1"/>
    <property type="molecule type" value="Genomic_DNA"/>
</dbReference>
<name>A0A5Q0UJH8_9ARCH</name>
<evidence type="ECO:0000259" key="4">
    <source>
        <dbReference type="PROSITE" id="PS51186"/>
    </source>
</evidence>
<dbReference type="Pfam" id="PF13302">
    <property type="entry name" value="Acetyltransf_3"/>
    <property type="match status" value="1"/>
</dbReference>
<protein>
    <submittedName>
        <fullName evidence="5">N-acetyltransferase, RimJ/RimL family</fullName>
    </submittedName>
</protein>
<dbReference type="KEGG" id="ncon:LC1Nh_1111"/>
<dbReference type="PROSITE" id="PS51186">
    <property type="entry name" value="GNAT"/>
    <property type="match status" value="1"/>
</dbReference>
<dbReference type="InterPro" id="IPR000182">
    <property type="entry name" value="GNAT_dom"/>
</dbReference>
<dbReference type="InterPro" id="IPR016181">
    <property type="entry name" value="Acyl_CoA_acyltransferase"/>
</dbReference>
<accession>A0A5Q0UJH8</accession>
<dbReference type="InterPro" id="IPR051531">
    <property type="entry name" value="N-acetyltransferase"/>
</dbReference>
<dbReference type="GO" id="GO:0016747">
    <property type="term" value="F:acyltransferase activity, transferring groups other than amino-acyl groups"/>
    <property type="evidence" value="ECO:0007669"/>
    <property type="project" value="InterPro"/>
</dbReference>
<keyword evidence="1 5" id="KW-0808">Transferase</keyword>
<gene>
    <name evidence="5" type="primary">rimL2</name>
    <name evidence="5" type="ORF">LC1Nh_1111</name>
</gene>
<proteinExistence type="inferred from homology"/>
<dbReference type="OrthoDB" id="120213at2157"/>
<evidence type="ECO:0000313" key="6">
    <source>
        <dbReference type="Proteomes" id="UP000377803"/>
    </source>
</evidence>
<keyword evidence="6" id="KW-1185">Reference proteome</keyword>
<dbReference type="Proteomes" id="UP000377803">
    <property type="component" value="Chromosome"/>
</dbReference>
<evidence type="ECO:0000256" key="2">
    <source>
        <dbReference type="ARBA" id="ARBA00023315"/>
    </source>
</evidence>
<keyword evidence="2" id="KW-0012">Acyltransferase</keyword>
<evidence type="ECO:0000256" key="3">
    <source>
        <dbReference type="ARBA" id="ARBA00038502"/>
    </source>
</evidence>
<evidence type="ECO:0000313" key="5">
    <source>
        <dbReference type="EMBL" id="QGA80979.1"/>
    </source>
</evidence>
<sequence length="175" mass="20098">MPGTVFLKGEKINLRTIEEEDAEFLRDGVNHPDVRVWMSNTRPQNLDDEKEFIEEVVSKDDSINLMICQDGYPKGIISLIDQEDEGKIGELGIWLHPEFHGNGFGSEAAELLTDHAFNQLNYHKVYARAQKQNQPSIGIWEKLGFQKEGEFREHTYAQGSYQDVVYLGILQGEWQ</sequence>
<dbReference type="PANTHER" id="PTHR43792:SF8">
    <property type="entry name" value="[RIBOSOMAL PROTEIN US5]-ALANINE N-ACETYLTRANSFERASE"/>
    <property type="match status" value="1"/>
</dbReference>
<dbReference type="Gene3D" id="3.40.630.30">
    <property type="match status" value="1"/>
</dbReference>
<dbReference type="RefSeq" id="WP_217907032.1">
    <property type="nucleotide sequence ID" value="NZ_CP040089.1"/>
</dbReference>
<dbReference type="GeneID" id="42365510"/>